<sequence length="176" mass="17398">MTAVSGSVYTAAQFNQFVRDNLNETAPAKATSTGGYFAVDGANSIAERHASGLLDSNAGTTTSTSFTDLDGPAVPGPAVTVTTGTSAVVIVHGTLANSGTGSARMAYDISGASTVAAADNRGIGIFGVAGVSLVAGTTVLHVAGSLTAGSNTFTAKYRVSSGTGTFSARRIAVFPL</sequence>
<keyword evidence="2" id="KW-1185">Reference proteome</keyword>
<evidence type="ECO:0000313" key="2">
    <source>
        <dbReference type="Proteomes" id="UP001271274"/>
    </source>
</evidence>
<dbReference type="RefSeq" id="WP_162948116.1">
    <property type="nucleotide sequence ID" value="NZ_JARAUR010000004.1"/>
</dbReference>
<dbReference type="EMBL" id="JARAYU010000041">
    <property type="protein sequence ID" value="MDX3707110.1"/>
    <property type="molecule type" value="Genomic_DNA"/>
</dbReference>
<proteinExistence type="predicted"/>
<protein>
    <submittedName>
        <fullName evidence="1">Uncharacterized protein</fullName>
    </submittedName>
</protein>
<gene>
    <name evidence="1" type="ORF">PV662_47075</name>
</gene>
<evidence type="ECO:0000313" key="1">
    <source>
        <dbReference type="EMBL" id="MDX3707110.1"/>
    </source>
</evidence>
<organism evidence="1 2">
    <name type="scientific">Streptomyces europaeiscabiei</name>
    <dbReference type="NCBI Taxonomy" id="146819"/>
    <lineage>
        <taxon>Bacteria</taxon>
        <taxon>Bacillati</taxon>
        <taxon>Actinomycetota</taxon>
        <taxon>Actinomycetes</taxon>
        <taxon>Kitasatosporales</taxon>
        <taxon>Streptomycetaceae</taxon>
        <taxon>Streptomyces</taxon>
    </lineage>
</organism>
<comment type="caution">
    <text evidence="1">The sequence shown here is derived from an EMBL/GenBank/DDBJ whole genome shotgun (WGS) entry which is preliminary data.</text>
</comment>
<reference evidence="1 2" key="1">
    <citation type="journal article" date="2023" name="Microb. Genom.">
        <title>Mesoterricola silvestris gen. nov., sp. nov., Mesoterricola sediminis sp. nov., Geothrix oryzae sp. nov., Geothrix edaphica sp. nov., Geothrix rubra sp. nov., and Geothrix limicola sp. nov., six novel members of Acidobacteriota isolated from soils.</title>
        <authorList>
            <person name="Weisberg A.J."/>
            <person name="Pearce E."/>
            <person name="Kramer C.G."/>
            <person name="Chang J.H."/>
            <person name="Clarke C.R."/>
        </authorList>
    </citation>
    <scope>NUCLEOTIDE SEQUENCE [LARGE SCALE GENOMIC DNA]</scope>
    <source>
        <strain evidence="1 2">ID09-01A</strain>
    </source>
</reference>
<name>A0ABU4NVQ9_9ACTN</name>
<dbReference type="Proteomes" id="UP001271274">
    <property type="component" value="Unassembled WGS sequence"/>
</dbReference>
<accession>A0ABU4NVQ9</accession>